<dbReference type="AlphaFoldDB" id="H1VNC1"/>
<feature type="transmembrane region" description="Helical" evidence="6">
    <location>
        <begin position="245"/>
        <end position="265"/>
    </location>
</feature>
<evidence type="ECO:0000259" key="7">
    <source>
        <dbReference type="Pfam" id="PF20684"/>
    </source>
</evidence>
<evidence type="ECO:0000256" key="1">
    <source>
        <dbReference type="ARBA" id="ARBA00004141"/>
    </source>
</evidence>
<dbReference type="InterPro" id="IPR052337">
    <property type="entry name" value="SAT4-like"/>
</dbReference>
<dbReference type="STRING" id="759273.H1VNC1"/>
<dbReference type="HOGENOM" id="CLU_028200_12_0_1"/>
<feature type="transmembrane region" description="Helical" evidence="6">
    <location>
        <begin position="130"/>
        <end position="153"/>
    </location>
</feature>
<evidence type="ECO:0000313" key="9">
    <source>
        <dbReference type="Proteomes" id="UP000007174"/>
    </source>
</evidence>
<gene>
    <name evidence="8" type="ORF">CH063_11920</name>
</gene>
<feature type="transmembrane region" description="Helical" evidence="6">
    <location>
        <begin position="277"/>
        <end position="302"/>
    </location>
</feature>
<dbReference type="VEuPathDB" id="FungiDB:CH63R_11174"/>
<feature type="transmembrane region" description="Helical" evidence="6">
    <location>
        <begin position="12"/>
        <end position="32"/>
    </location>
</feature>
<dbReference type="Proteomes" id="UP000007174">
    <property type="component" value="Unassembled WGS sequence"/>
</dbReference>
<evidence type="ECO:0000313" key="8">
    <source>
        <dbReference type="EMBL" id="CCF41725.1"/>
    </source>
</evidence>
<dbReference type="PANTHER" id="PTHR33048">
    <property type="entry name" value="PTH11-LIKE INTEGRAL MEMBRANE PROTEIN (AFU_ORTHOLOGUE AFUA_5G11245)"/>
    <property type="match status" value="1"/>
</dbReference>
<feature type="domain" description="Rhodopsin" evidence="7">
    <location>
        <begin position="70"/>
        <end position="307"/>
    </location>
</feature>
<proteinExistence type="inferred from homology"/>
<reference evidence="9" key="1">
    <citation type="journal article" date="2012" name="Nat. Genet.">
        <title>Lifestyle transitions in plant pathogenic Colletotrichum fungi deciphered by genome and transcriptome analyses.</title>
        <authorList>
            <person name="O'Connell R.J."/>
            <person name="Thon M.R."/>
            <person name="Hacquard S."/>
            <person name="Amyotte S.G."/>
            <person name="Kleemann J."/>
            <person name="Torres M.F."/>
            <person name="Damm U."/>
            <person name="Buiate E.A."/>
            <person name="Epstein L."/>
            <person name="Alkan N."/>
            <person name="Altmueller J."/>
            <person name="Alvarado-Balderrama L."/>
            <person name="Bauser C.A."/>
            <person name="Becker C."/>
            <person name="Birren B.W."/>
            <person name="Chen Z."/>
            <person name="Choi J."/>
            <person name="Crouch J.A."/>
            <person name="Duvick J.P."/>
            <person name="Farman M.A."/>
            <person name="Gan P."/>
            <person name="Heiman D."/>
            <person name="Henrissat B."/>
            <person name="Howard R.J."/>
            <person name="Kabbage M."/>
            <person name="Koch C."/>
            <person name="Kracher B."/>
            <person name="Kubo Y."/>
            <person name="Law A.D."/>
            <person name="Lebrun M.-H."/>
            <person name="Lee Y.-H."/>
            <person name="Miyara I."/>
            <person name="Moore N."/>
            <person name="Neumann U."/>
            <person name="Nordstroem K."/>
            <person name="Panaccione D.G."/>
            <person name="Panstruga R."/>
            <person name="Place M."/>
            <person name="Proctor R.H."/>
            <person name="Prusky D."/>
            <person name="Rech G."/>
            <person name="Reinhardt R."/>
            <person name="Rollins J.A."/>
            <person name="Rounsley S."/>
            <person name="Schardl C.L."/>
            <person name="Schwartz D.C."/>
            <person name="Shenoy N."/>
            <person name="Shirasu K."/>
            <person name="Sikhakolli U.R."/>
            <person name="Stueber K."/>
            <person name="Sukno S.A."/>
            <person name="Sweigard J.A."/>
            <person name="Takano Y."/>
            <person name="Takahara H."/>
            <person name="Trail F."/>
            <person name="van der Does H.C."/>
            <person name="Voll L.M."/>
            <person name="Will I."/>
            <person name="Young S."/>
            <person name="Zeng Q."/>
            <person name="Zhang J."/>
            <person name="Zhou S."/>
            <person name="Dickman M.B."/>
            <person name="Schulze-Lefert P."/>
            <person name="Ver Loren van Themaat E."/>
            <person name="Ma L.-J."/>
            <person name="Vaillancourt L.J."/>
        </authorList>
    </citation>
    <scope>NUCLEOTIDE SEQUENCE [LARGE SCALE GENOMIC DNA]</scope>
    <source>
        <strain evidence="9">IMI 349063</strain>
    </source>
</reference>
<dbReference type="InterPro" id="IPR049326">
    <property type="entry name" value="Rhodopsin_dom_fungi"/>
</dbReference>
<comment type="subcellular location">
    <subcellularLocation>
        <location evidence="1">Membrane</location>
        <topology evidence="1">Multi-pass membrane protein</topology>
    </subcellularLocation>
</comment>
<evidence type="ECO:0000256" key="3">
    <source>
        <dbReference type="ARBA" id="ARBA00022989"/>
    </source>
</evidence>
<dbReference type="eggNOG" id="ENOG502SH77">
    <property type="taxonomic scope" value="Eukaryota"/>
</dbReference>
<feature type="transmembrane region" description="Helical" evidence="6">
    <location>
        <begin position="89"/>
        <end position="110"/>
    </location>
</feature>
<keyword evidence="3 6" id="KW-1133">Transmembrane helix</keyword>
<sequence length="417" mass="45740">MGKISKQQRSRESGTVVFLTMPVVNGVITVLQPPDGYVVDFDNPQRQAVPEVYYVAGFGTFLSLLLMAQRLYTKAFLVGRLQWDDVCLLLAWLTSIATIALCVHMFATGSGGAHGWEIPVEKFNIFMMDVYLAAAIYTLCGSFAKVSLLIFYFRLSPQRWFKQAVWASLAIIAAYSVGIFFALVFACDPIAMSWDITITEGTCINRPSLYIATAAANIISDLILFALPIPIVVKLQIPRRQKVGLFFIFAVGSLTVVTSIIRVSLLPAMLTSTDQSWVISWASLWIIVEANLIVICAALPTLRKFFRHVAPKIIGESTYGKGTKTMGGNGSKTVSRLTIGGTNGTRNRAEYSQFDLDNSAETFAMASVAPPSKQDAVSTGVCEVDTTWDDDSSEKTIIRGKNIVQTKTVTVEYTAKK</sequence>
<protein>
    <submittedName>
        <fullName evidence="8">Integral membrane protein</fullName>
    </submittedName>
</protein>
<keyword evidence="2 6" id="KW-0812">Transmembrane</keyword>
<evidence type="ECO:0000256" key="4">
    <source>
        <dbReference type="ARBA" id="ARBA00023136"/>
    </source>
</evidence>
<dbReference type="GO" id="GO:0016020">
    <property type="term" value="C:membrane"/>
    <property type="evidence" value="ECO:0007669"/>
    <property type="project" value="UniProtKB-SubCell"/>
</dbReference>
<evidence type="ECO:0000256" key="2">
    <source>
        <dbReference type="ARBA" id="ARBA00022692"/>
    </source>
</evidence>
<organism evidence="8 9">
    <name type="scientific">Colletotrichum higginsianum (strain IMI 349063)</name>
    <name type="common">Crucifer anthracnose fungus</name>
    <dbReference type="NCBI Taxonomy" id="759273"/>
    <lineage>
        <taxon>Eukaryota</taxon>
        <taxon>Fungi</taxon>
        <taxon>Dikarya</taxon>
        <taxon>Ascomycota</taxon>
        <taxon>Pezizomycotina</taxon>
        <taxon>Sordariomycetes</taxon>
        <taxon>Hypocreomycetidae</taxon>
        <taxon>Glomerellales</taxon>
        <taxon>Glomerellaceae</taxon>
        <taxon>Colletotrichum</taxon>
        <taxon>Colletotrichum destructivum species complex</taxon>
    </lineage>
</organism>
<dbReference type="Pfam" id="PF20684">
    <property type="entry name" value="Fung_rhodopsin"/>
    <property type="match status" value="1"/>
</dbReference>
<keyword evidence="4 6" id="KW-0472">Membrane</keyword>
<dbReference type="EMBL" id="CACQ02004892">
    <property type="protein sequence ID" value="CCF41725.1"/>
    <property type="molecule type" value="Genomic_DNA"/>
</dbReference>
<evidence type="ECO:0000256" key="5">
    <source>
        <dbReference type="ARBA" id="ARBA00038359"/>
    </source>
</evidence>
<evidence type="ECO:0000256" key="6">
    <source>
        <dbReference type="SAM" id="Phobius"/>
    </source>
</evidence>
<dbReference type="PANTHER" id="PTHR33048:SF124">
    <property type="entry name" value="INTEGRAL MEMBRANE PROTEIN"/>
    <property type="match status" value="1"/>
</dbReference>
<comment type="similarity">
    <text evidence="5">Belongs to the SAT4 family.</text>
</comment>
<feature type="transmembrane region" description="Helical" evidence="6">
    <location>
        <begin position="165"/>
        <end position="186"/>
    </location>
</feature>
<accession>H1VNC1</accession>
<feature type="transmembrane region" description="Helical" evidence="6">
    <location>
        <begin position="209"/>
        <end position="233"/>
    </location>
</feature>
<name>H1VNC1_COLHI</name>
<feature type="transmembrane region" description="Helical" evidence="6">
    <location>
        <begin position="52"/>
        <end position="68"/>
    </location>
</feature>